<sequence>MEYHVENKRFVLTVDEITLNLKINELTTSILKGRFLPVEEDS</sequence>
<accession>A0ABS4GMI4</accession>
<gene>
    <name evidence="1" type="ORF">J2Z37_001491</name>
</gene>
<comment type="caution">
    <text evidence="1">The sequence shown here is derived from an EMBL/GenBank/DDBJ whole genome shotgun (WGS) entry which is preliminary data.</text>
</comment>
<dbReference type="Proteomes" id="UP001519343">
    <property type="component" value="Unassembled WGS sequence"/>
</dbReference>
<evidence type="ECO:0000313" key="2">
    <source>
        <dbReference type="Proteomes" id="UP001519343"/>
    </source>
</evidence>
<proteinExistence type="predicted"/>
<evidence type="ECO:0000313" key="1">
    <source>
        <dbReference type="EMBL" id="MBP1931490.1"/>
    </source>
</evidence>
<dbReference type="EMBL" id="JAGGKT010000003">
    <property type="protein sequence ID" value="MBP1931490.1"/>
    <property type="molecule type" value="Genomic_DNA"/>
</dbReference>
<name>A0ABS4GMI4_9BACL</name>
<protein>
    <submittedName>
        <fullName evidence="1">Uncharacterized protein</fullName>
    </submittedName>
</protein>
<keyword evidence="2" id="KW-1185">Reference proteome</keyword>
<reference evidence="1 2" key="1">
    <citation type="submission" date="2021-03" db="EMBL/GenBank/DDBJ databases">
        <title>Genomic Encyclopedia of Type Strains, Phase IV (KMG-IV): sequencing the most valuable type-strain genomes for metagenomic binning, comparative biology and taxonomic classification.</title>
        <authorList>
            <person name="Goeker M."/>
        </authorList>
    </citation>
    <scope>NUCLEOTIDE SEQUENCE [LARGE SCALE GENOMIC DNA]</scope>
    <source>
        <strain evidence="1 2">DSM 24738</strain>
    </source>
</reference>
<organism evidence="1 2">
    <name type="scientific">Ammoniphilus resinae</name>
    <dbReference type="NCBI Taxonomy" id="861532"/>
    <lineage>
        <taxon>Bacteria</taxon>
        <taxon>Bacillati</taxon>
        <taxon>Bacillota</taxon>
        <taxon>Bacilli</taxon>
        <taxon>Bacillales</taxon>
        <taxon>Paenibacillaceae</taxon>
        <taxon>Aneurinibacillus group</taxon>
        <taxon>Ammoniphilus</taxon>
    </lineage>
</organism>